<dbReference type="PANTHER" id="PTHR48081:SF13">
    <property type="entry name" value="ALPHA_BETA HYDROLASE"/>
    <property type="match status" value="1"/>
</dbReference>
<dbReference type="PROSITE" id="PS01173">
    <property type="entry name" value="LIPASE_GDXG_HIS"/>
    <property type="match status" value="1"/>
</dbReference>
<dbReference type="InterPro" id="IPR049492">
    <property type="entry name" value="BD-FAE-like_dom"/>
</dbReference>
<protein>
    <submittedName>
        <fullName evidence="4">Alpha/beta hydrolase fold domain-containing protein</fullName>
    </submittedName>
</protein>
<organism evidence="4 5">
    <name type="scientific">Rhodococcus baikonurensis</name>
    <dbReference type="NCBI Taxonomy" id="172041"/>
    <lineage>
        <taxon>Bacteria</taxon>
        <taxon>Bacillati</taxon>
        <taxon>Actinomycetota</taxon>
        <taxon>Actinomycetes</taxon>
        <taxon>Mycobacteriales</taxon>
        <taxon>Nocardiaceae</taxon>
        <taxon>Rhodococcus</taxon>
        <taxon>Rhodococcus erythropolis group</taxon>
    </lineage>
</organism>
<feature type="domain" description="BD-FAE-like" evidence="3">
    <location>
        <begin position="21"/>
        <end position="228"/>
    </location>
</feature>
<name>A0ABV5XI53_9NOCA</name>
<evidence type="ECO:0000256" key="1">
    <source>
        <dbReference type="ARBA" id="ARBA00010515"/>
    </source>
</evidence>
<sequence>MDTVSTDVRHSTVEYAPGLHLDIVRPKDPPQPLPAIVWIHGGGWRLQDRTACPDLAKHFAAEGYVMVSIDYRLAPDTVHPGQLLDVRRAVRWLRSNAAEHRVDPDRIGLWGSSAGGHLAALAGIHSSTLRLDHEEASSVSSAVRAVVDGYGPADLPALVNLSSPISEAEQVSPEASLLGGPIRDNLAAARDASPALVAKGGTPPFLVMHGIEDTMVPHHQSASLYDSLAAYGNDVILYLVDGFGHGFFNPGNVLELGPGLSLDQGHLERDPSASATVRASTDRGRRFVERRPCASFATIEAFFSRTLKAGASLS</sequence>
<dbReference type="Gene3D" id="3.40.50.1820">
    <property type="entry name" value="alpha/beta hydrolase"/>
    <property type="match status" value="1"/>
</dbReference>
<evidence type="ECO:0000256" key="2">
    <source>
        <dbReference type="ARBA" id="ARBA00022801"/>
    </source>
</evidence>
<dbReference type="GO" id="GO:0016787">
    <property type="term" value="F:hydrolase activity"/>
    <property type="evidence" value="ECO:0007669"/>
    <property type="project" value="UniProtKB-KW"/>
</dbReference>
<dbReference type="InterPro" id="IPR029058">
    <property type="entry name" value="AB_hydrolase_fold"/>
</dbReference>
<gene>
    <name evidence="4" type="ORF">ACFFQ6_20810</name>
</gene>
<keyword evidence="5" id="KW-1185">Reference proteome</keyword>
<dbReference type="SUPFAM" id="SSF53474">
    <property type="entry name" value="alpha/beta-Hydrolases"/>
    <property type="match status" value="1"/>
</dbReference>
<dbReference type="Proteomes" id="UP001589587">
    <property type="component" value="Unassembled WGS sequence"/>
</dbReference>
<accession>A0ABV5XI53</accession>
<evidence type="ECO:0000313" key="5">
    <source>
        <dbReference type="Proteomes" id="UP001589587"/>
    </source>
</evidence>
<dbReference type="Pfam" id="PF20434">
    <property type="entry name" value="BD-FAE"/>
    <property type="match status" value="1"/>
</dbReference>
<dbReference type="InterPro" id="IPR050300">
    <property type="entry name" value="GDXG_lipolytic_enzyme"/>
</dbReference>
<evidence type="ECO:0000259" key="3">
    <source>
        <dbReference type="Pfam" id="PF20434"/>
    </source>
</evidence>
<keyword evidence="2 4" id="KW-0378">Hydrolase</keyword>
<comment type="similarity">
    <text evidence="1">Belongs to the 'GDXG' lipolytic enzyme family.</text>
</comment>
<dbReference type="RefSeq" id="WP_378375325.1">
    <property type="nucleotide sequence ID" value="NZ_JBHMAS010000049.1"/>
</dbReference>
<proteinExistence type="inferred from homology"/>
<dbReference type="PANTHER" id="PTHR48081">
    <property type="entry name" value="AB HYDROLASE SUPERFAMILY PROTEIN C4A8.06C"/>
    <property type="match status" value="1"/>
</dbReference>
<dbReference type="InterPro" id="IPR002168">
    <property type="entry name" value="Lipase_GDXG_HIS_AS"/>
</dbReference>
<dbReference type="EMBL" id="JBHMAS010000049">
    <property type="protein sequence ID" value="MFB9782143.1"/>
    <property type="molecule type" value="Genomic_DNA"/>
</dbReference>
<comment type="caution">
    <text evidence="4">The sequence shown here is derived from an EMBL/GenBank/DDBJ whole genome shotgun (WGS) entry which is preliminary data.</text>
</comment>
<evidence type="ECO:0000313" key="4">
    <source>
        <dbReference type="EMBL" id="MFB9782143.1"/>
    </source>
</evidence>
<reference evidence="4 5" key="1">
    <citation type="submission" date="2024-09" db="EMBL/GenBank/DDBJ databases">
        <authorList>
            <person name="Sun Q."/>
            <person name="Mori K."/>
        </authorList>
    </citation>
    <scope>NUCLEOTIDE SEQUENCE [LARGE SCALE GENOMIC DNA]</scope>
    <source>
        <strain evidence="4 5">JCM 11411</strain>
    </source>
</reference>